<dbReference type="AlphaFoldDB" id="A0A813CLZ7"/>
<feature type="non-terminal residue" evidence="1">
    <location>
        <position position="1"/>
    </location>
</feature>
<proteinExistence type="predicted"/>
<comment type="caution">
    <text evidence="1">The sequence shown here is derived from an EMBL/GenBank/DDBJ whole genome shotgun (WGS) entry which is preliminary data.</text>
</comment>
<organism evidence="1 2">
    <name type="scientific">Symbiodinium necroappetens</name>
    <dbReference type="NCBI Taxonomy" id="1628268"/>
    <lineage>
        <taxon>Eukaryota</taxon>
        <taxon>Sar</taxon>
        <taxon>Alveolata</taxon>
        <taxon>Dinophyceae</taxon>
        <taxon>Suessiales</taxon>
        <taxon>Symbiodiniaceae</taxon>
        <taxon>Symbiodinium</taxon>
    </lineage>
</organism>
<reference evidence="1" key="1">
    <citation type="submission" date="2021-02" db="EMBL/GenBank/DDBJ databases">
        <authorList>
            <person name="Dougan E. K."/>
            <person name="Rhodes N."/>
            <person name="Thang M."/>
            <person name="Chan C."/>
        </authorList>
    </citation>
    <scope>NUCLEOTIDE SEQUENCE</scope>
</reference>
<evidence type="ECO:0000313" key="2">
    <source>
        <dbReference type="Proteomes" id="UP000601435"/>
    </source>
</evidence>
<dbReference type="OrthoDB" id="424373at2759"/>
<sequence>MPTPKGGYSAEDSGAGTPEIVLSFLMFAQFFPLALLRKASEPYSFETEEAGKRQLASLLDIRVGQLKFANAKQLKAHFRHSGPELALPHQVILVVHADLRTLTASADILLYLGAKPKKSHWLEPTSLSAALLLTASPLHNNMGFLEQLDLRATNLRQEPLLVQANCPSCGNNQAFSGTPPAGASWLCNKCRGDPEHCRLVRRAVAAFRSGAERAKTTLESML</sequence>
<evidence type="ECO:0000313" key="1">
    <source>
        <dbReference type="EMBL" id="CAE7943924.1"/>
    </source>
</evidence>
<dbReference type="EMBL" id="CAJNJA010100730">
    <property type="protein sequence ID" value="CAE7943924.1"/>
    <property type="molecule type" value="Genomic_DNA"/>
</dbReference>
<protein>
    <submittedName>
        <fullName evidence="1">Lon2 protein</fullName>
    </submittedName>
</protein>
<gene>
    <name evidence="1" type="primary">lon2</name>
    <name evidence="1" type="ORF">SNEC2469_LOCUS35212</name>
</gene>
<keyword evidence="2" id="KW-1185">Reference proteome</keyword>
<dbReference type="Proteomes" id="UP000601435">
    <property type="component" value="Unassembled WGS sequence"/>
</dbReference>
<name>A0A813CLZ7_9DINO</name>
<accession>A0A813CLZ7</accession>